<evidence type="ECO:0000256" key="1">
    <source>
        <dbReference type="SAM" id="Phobius"/>
    </source>
</evidence>
<feature type="transmembrane region" description="Helical" evidence="1">
    <location>
        <begin position="178"/>
        <end position="201"/>
    </location>
</feature>
<proteinExistence type="predicted"/>
<dbReference type="RefSeq" id="WP_091141489.1">
    <property type="nucleotide sequence ID" value="NZ_FMVF01000005.1"/>
</dbReference>
<feature type="transmembrane region" description="Helical" evidence="1">
    <location>
        <begin position="213"/>
        <end position="237"/>
    </location>
</feature>
<evidence type="ECO:0000313" key="3">
    <source>
        <dbReference type="Proteomes" id="UP000199354"/>
    </source>
</evidence>
<feature type="transmembrane region" description="Helical" evidence="1">
    <location>
        <begin position="44"/>
        <end position="63"/>
    </location>
</feature>
<organism evidence="2 3">
    <name type="scientific">Flavobacterium caeni</name>
    <dbReference type="NCBI Taxonomy" id="490189"/>
    <lineage>
        <taxon>Bacteria</taxon>
        <taxon>Pseudomonadati</taxon>
        <taxon>Bacteroidota</taxon>
        <taxon>Flavobacteriia</taxon>
        <taxon>Flavobacteriales</taxon>
        <taxon>Flavobacteriaceae</taxon>
        <taxon>Flavobacterium</taxon>
    </lineage>
</organism>
<evidence type="ECO:0000313" key="2">
    <source>
        <dbReference type="EMBL" id="SCY38984.1"/>
    </source>
</evidence>
<keyword evidence="1" id="KW-1133">Transmembrane helix</keyword>
<feature type="transmembrane region" description="Helical" evidence="1">
    <location>
        <begin position="266"/>
        <end position="282"/>
    </location>
</feature>
<feature type="transmembrane region" description="Helical" evidence="1">
    <location>
        <begin position="97"/>
        <end position="122"/>
    </location>
</feature>
<dbReference type="OrthoDB" id="1112074at2"/>
<dbReference type="STRING" id="490189.SAMN02927903_01301"/>
<dbReference type="Pfam" id="PF14897">
    <property type="entry name" value="EpsG"/>
    <property type="match status" value="1"/>
</dbReference>
<feature type="transmembrane region" description="Helical" evidence="1">
    <location>
        <begin position="346"/>
        <end position="365"/>
    </location>
</feature>
<dbReference type="InterPro" id="IPR049458">
    <property type="entry name" value="EpsG-like"/>
</dbReference>
<name>A0A1G5FIN4_9FLAO</name>
<keyword evidence="1" id="KW-0472">Membrane</keyword>
<gene>
    <name evidence="2" type="ORF">SAMN02927903_01301</name>
</gene>
<feature type="transmembrane region" description="Helical" evidence="1">
    <location>
        <begin position="12"/>
        <end position="32"/>
    </location>
</feature>
<dbReference type="AlphaFoldDB" id="A0A1G5FIN4"/>
<dbReference type="EMBL" id="FMVF01000005">
    <property type="protein sequence ID" value="SCY38984.1"/>
    <property type="molecule type" value="Genomic_DNA"/>
</dbReference>
<feature type="transmembrane region" description="Helical" evidence="1">
    <location>
        <begin position="134"/>
        <end position="152"/>
    </location>
</feature>
<reference evidence="2 3" key="1">
    <citation type="submission" date="2016-10" db="EMBL/GenBank/DDBJ databases">
        <authorList>
            <person name="de Groot N.N."/>
        </authorList>
    </citation>
    <scope>NUCLEOTIDE SEQUENCE [LARGE SCALE GENOMIC DNA]</scope>
    <source>
        <strain evidence="2 3">CGMCC 1.7031</strain>
    </source>
</reference>
<feature type="transmembrane region" description="Helical" evidence="1">
    <location>
        <begin position="317"/>
        <end position="334"/>
    </location>
</feature>
<feature type="transmembrane region" description="Helical" evidence="1">
    <location>
        <begin position="289"/>
        <end position="311"/>
    </location>
</feature>
<keyword evidence="3" id="KW-1185">Reference proteome</keyword>
<keyword evidence="1" id="KW-0812">Transmembrane</keyword>
<dbReference type="Proteomes" id="UP000199354">
    <property type="component" value="Unassembled WGS sequence"/>
</dbReference>
<sequence>MINIPVALYDNVFYNILLVFVVVFFLQSRNVALENGQNLRVKSTFGKVLLAFSIIFIGLRPITFSHFGDMGMYNIYFVNYLEGAPLVLEGKDIGFEIFMKLCSYVMMPQFFFLTIAFLYIFPFYTVSKKLFADYWFYGFFMLLISLSFWGAATNGLRNAVATSIFLFVFVTENKYAKFGIMLLAILFHKSMLIPTGAYLAAMYYQDTKTYFKAWFAAIPLSLALGGFWETLFLNLGFAEDEKLKNYLIENEDLVDRFSSSGFRWDFLLYSGVGVYAGWYFIYKRKFEDAVYLQLVNTYLITNAFWILVIRANFSNRFAFLSWFMLGLVIIYPMLKNKFFTKQHLIIGNIILCYFAFTYLLNIVLAKY</sequence>
<protein>
    <submittedName>
        <fullName evidence="2">EpsG family protein</fullName>
    </submittedName>
</protein>
<accession>A0A1G5FIN4</accession>